<dbReference type="SUPFAM" id="SSF52058">
    <property type="entry name" value="L domain-like"/>
    <property type="match status" value="1"/>
</dbReference>
<name>A0AAF0UUE1_SOLVR</name>
<dbReference type="InterPro" id="IPR056789">
    <property type="entry name" value="LRR_R13L1-DRL21"/>
</dbReference>
<dbReference type="SUPFAM" id="SSF52047">
    <property type="entry name" value="RNI-like"/>
    <property type="match status" value="1"/>
</dbReference>
<accession>A0AAF0UUE1</accession>
<feature type="domain" description="R13L1/DRL21-like LRR repeat region" evidence="1">
    <location>
        <begin position="27"/>
        <end position="150"/>
    </location>
</feature>
<evidence type="ECO:0000259" key="1">
    <source>
        <dbReference type="Pfam" id="PF25019"/>
    </source>
</evidence>
<keyword evidence="3" id="KW-1185">Reference proteome</keyword>
<dbReference type="PANTHER" id="PTHR47186:SF19">
    <property type="entry name" value="LEUCINE-RICH REPEAT-CONTAINING PROTEIN 2"/>
    <property type="match status" value="1"/>
</dbReference>
<reference evidence="2" key="1">
    <citation type="submission" date="2023-08" db="EMBL/GenBank/DDBJ databases">
        <title>A de novo genome assembly of Solanum verrucosum Schlechtendal, a Mexican diploid species geographically isolated from the other diploid A-genome species in potato relatives.</title>
        <authorList>
            <person name="Hosaka K."/>
        </authorList>
    </citation>
    <scope>NUCLEOTIDE SEQUENCE</scope>
    <source>
        <tissue evidence="2">Young leaves</tissue>
    </source>
</reference>
<evidence type="ECO:0000313" key="2">
    <source>
        <dbReference type="EMBL" id="WMV51538.1"/>
    </source>
</evidence>
<sequence length="461" mass="52836">MPLNMGQLTSLQALQYFNVGLEKGCRIEELGRLKNLRGELTINELELVRSREEARTAYLQEKSNIYKLAYAWFHDEPECCETIDEHVLDGLQPHPNLKTLEVKNYLGTRFPLWFREELLPNLVNLKLSGCKRCKEIPSLGQLKFFQHLELLRLHKVECIKPTFYGIDGNNIGSSSNIQVFPSLKELVLEDMRSLIEWKGDEVGVRMFPRLEKLRISNCPLLKSTPSQFEILRELTIEEVDSEMPLLNLCSNLTSLVMLSVYAVKELTFFPDEMLCNNVSLQHLWVSDCGEFKELPQSLYNLHSLKSLRINLCTNFSSFPVPTGENYLTSLQSFRLWNCDGLTSLPSGMLEHCRSLKSLKVFNCNNLISFPLHFGEMPSLSYLNISRCPKLIRVPTGGLHLLIGLLNLEIGPFSEMVDFEAFQYIFNGIQQLLSSSVGWARQPCFFARVSFMDMRETRASAI</sequence>
<dbReference type="AlphaFoldDB" id="A0AAF0UUE1"/>
<proteinExistence type="predicted"/>
<dbReference type="Pfam" id="PF25019">
    <property type="entry name" value="LRR_R13L1-DRL21"/>
    <property type="match status" value="1"/>
</dbReference>
<dbReference type="EMBL" id="CP133621">
    <property type="protein sequence ID" value="WMV51538.1"/>
    <property type="molecule type" value="Genomic_DNA"/>
</dbReference>
<dbReference type="InterPro" id="IPR032675">
    <property type="entry name" value="LRR_dom_sf"/>
</dbReference>
<dbReference type="PANTHER" id="PTHR47186">
    <property type="entry name" value="LEUCINE-RICH REPEAT-CONTAINING PROTEIN 57"/>
    <property type="match status" value="1"/>
</dbReference>
<dbReference type="Proteomes" id="UP001234989">
    <property type="component" value="Chromosome 10"/>
</dbReference>
<gene>
    <name evidence="2" type="ORF">MTR67_044923</name>
</gene>
<dbReference type="Gene3D" id="3.80.10.10">
    <property type="entry name" value="Ribonuclease Inhibitor"/>
    <property type="match status" value="2"/>
</dbReference>
<organism evidence="2 3">
    <name type="scientific">Solanum verrucosum</name>
    <dbReference type="NCBI Taxonomy" id="315347"/>
    <lineage>
        <taxon>Eukaryota</taxon>
        <taxon>Viridiplantae</taxon>
        <taxon>Streptophyta</taxon>
        <taxon>Embryophyta</taxon>
        <taxon>Tracheophyta</taxon>
        <taxon>Spermatophyta</taxon>
        <taxon>Magnoliopsida</taxon>
        <taxon>eudicotyledons</taxon>
        <taxon>Gunneridae</taxon>
        <taxon>Pentapetalae</taxon>
        <taxon>asterids</taxon>
        <taxon>lamiids</taxon>
        <taxon>Solanales</taxon>
        <taxon>Solanaceae</taxon>
        <taxon>Solanoideae</taxon>
        <taxon>Solaneae</taxon>
        <taxon>Solanum</taxon>
    </lineage>
</organism>
<protein>
    <recommendedName>
        <fullName evidence="1">R13L1/DRL21-like LRR repeat region domain-containing protein</fullName>
    </recommendedName>
</protein>
<evidence type="ECO:0000313" key="3">
    <source>
        <dbReference type="Proteomes" id="UP001234989"/>
    </source>
</evidence>